<dbReference type="OrthoDB" id="10250730at2759"/>
<dbReference type="Proteomes" id="UP000664521">
    <property type="component" value="Unassembled WGS sequence"/>
</dbReference>
<dbReference type="InterPro" id="IPR051013">
    <property type="entry name" value="MBL_superfamily_lactonases"/>
</dbReference>
<name>A0A8H3EGI2_9LECA</name>
<keyword evidence="4" id="KW-0862">Zinc</keyword>
<gene>
    <name evidence="6" type="ORF">HETSPECPRED_004931</name>
</gene>
<dbReference type="AlphaFoldDB" id="A0A8H3EGI2"/>
<dbReference type="EMBL" id="CAJPDS010000003">
    <property type="protein sequence ID" value="CAF9905262.1"/>
    <property type="molecule type" value="Genomic_DNA"/>
</dbReference>
<evidence type="ECO:0000256" key="4">
    <source>
        <dbReference type="ARBA" id="ARBA00022833"/>
    </source>
</evidence>
<dbReference type="SUPFAM" id="SSF56281">
    <property type="entry name" value="Metallo-hydrolase/oxidoreductase"/>
    <property type="match status" value="1"/>
</dbReference>
<dbReference type="InterPro" id="IPR001279">
    <property type="entry name" value="Metallo-B-lactamas"/>
</dbReference>
<keyword evidence="7" id="KW-1185">Reference proteome</keyword>
<dbReference type="GO" id="GO:0016787">
    <property type="term" value="F:hydrolase activity"/>
    <property type="evidence" value="ECO:0007669"/>
    <property type="project" value="UniProtKB-KW"/>
</dbReference>
<evidence type="ECO:0000256" key="1">
    <source>
        <dbReference type="ARBA" id="ARBA00007749"/>
    </source>
</evidence>
<dbReference type="CDD" id="cd07730">
    <property type="entry name" value="metallo-hydrolase-like_MBL-fold"/>
    <property type="match status" value="1"/>
</dbReference>
<organism evidence="6 7">
    <name type="scientific">Heterodermia speciosa</name>
    <dbReference type="NCBI Taxonomy" id="116794"/>
    <lineage>
        <taxon>Eukaryota</taxon>
        <taxon>Fungi</taxon>
        <taxon>Dikarya</taxon>
        <taxon>Ascomycota</taxon>
        <taxon>Pezizomycotina</taxon>
        <taxon>Lecanoromycetes</taxon>
        <taxon>OSLEUM clade</taxon>
        <taxon>Lecanoromycetidae</taxon>
        <taxon>Caliciales</taxon>
        <taxon>Physciaceae</taxon>
        <taxon>Heterodermia</taxon>
    </lineage>
</organism>
<dbReference type="Pfam" id="PF00753">
    <property type="entry name" value="Lactamase_B"/>
    <property type="match status" value="1"/>
</dbReference>
<comment type="similarity">
    <text evidence="1">Belongs to the metallo-beta-lactamase superfamily.</text>
</comment>
<protein>
    <recommendedName>
        <fullName evidence="5">Metallo-beta-lactamase domain-containing protein</fullName>
    </recommendedName>
</protein>
<dbReference type="SMART" id="SM00849">
    <property type="entry name" value="Lactamase_B"/>
    <property type="match status" value="1"/>
</dbReference>
<sequence length="370" mass="41343">MSPAAKPAPVLNIPESESTVHVRIIDSTSRLKGIPVKIFFEPEFKGFDVFDCPAYSFLVEHPPSGRKLLWDLGVRKDWENFAPTIVKNIRDSGAQVTVEKGVAEIIQEGGVKLEDIDSVIWSHWHFDHTGDPSTFPTSTSLVVGPGFKEHLMPGYPAKDDSPILESDYEGRVVNEIDFQATGLRLGQFRAMDFFGDGSFFLLESPGHAIGHMCALARTSPNSFIFLGGDCAHHGSEWRPTEYLPLPEEIKPSPLPVLYPSICPGSLFTSIHRFHDESAVSPEDDTAAMTHPFCTPVDDAAYNGAEARESVEYMSEFDAYEDILVLIAHDHTMLDVMDFFPCLANDWKKKGWKEKGHWKFLGDFHEAVEEK</sequence>
<proteinExistence type="inferred from homology"/>
<dbReference type="Gene3D" id="3.60.15.10">
    <property type="entry name" value="Ribonuclease Z/Hydroxyacylglutathione hydrolase-like"/>
    <property type="match status" value="1"/>
</dbReference>
<evidence type="ECO:0000256" key="3">
    <source>
        <dbReference type="ARBA" id="ARBA00022801"/>
    </source>
</evidence>
<keyword evidence="2" id="KW-0479">Metal-binding</keyword>
<dbReference type="PANTHER" id="PTHR42978">
    <property type="entry name" value="QUORUM-QUENCHING LACTONASE YTNP-RELATED-RELATED"/>
    <property type="match status" value="1"/>
</dbReference>
<reference evidence="6" key="1">
    <citation type="submission" date="2021-03" db="EMBL/GenBank/DDBJ databases">
        <authorList>
            <person name="Tagirdzhanova G."/>
        </authorList>
    </citation>
    <scope>NUCLEOTIDE SEQUENCE</scope>
</reference>
<dbReference type="InterPro" id="IPR036866">
    <property type="entry name" value="RibonucZ/Hydroxyglut_hydro"/>
</dbReference>
<feature type="domain" description="Metallo-beta-lactamase" evidence="5">
    <location>
        <begin position="53"/>
        <end position="261"/>
    </location>
</feature>
<evidence type="ECO:0000259" key="5">
    <source>
        <dbReference type="SMART" id="SM00849"/>
    </source>
</evidence>
<comment type="caution">
    <text evidence="6">The sequence shown here is derived from an EMBL/GenBank/DDBJ whole genome shotgun (WGS) entry which is preliminary data.</text>
</comment>
<evidence type="ECO:0000313" key="7">
    <source>
        <dbReference type="Proteomes" id="UP000664521"/>
    </source>
</evidence>
<keyword evidence="3" id="KW-0378">Hydrolase</keyword>
<evidence type="ECO:0000313" key="6">
    <source>
        <dbReference type="EMBL" id="CAF9905262.1"/>
    </source>
</evidence>
<accession>A0A8H3EGI2</accession>
<dbReference type="GO" id="GO:0046872">
    <property type="term" value="F:metal ion binding"/>
    <property type="evidence" value="ECO:0007669"/>
    <property type="project" value="UniProtKB-KW"/>
</dbReference>
<evidence type="ECO:0000256" key="2">
    <source>
        <dbReference type="ARBA" id="ARBA00022723"/>
    </source>
</evidence>
<dbReference type="PANTHER" id="PTHR42978:SF5">
    <property type="entry name" value="METALLO-BETA-LACTAMASE DOMAIN-CONTAINING PROTEIN"/>
    <property type="match status" value="1"/>
</dbReference>